<dbReference type="AlphaFoldDB" id="A0A9J5WZN6"/>
<dbReference type="EMBL" id="JACXVP010000010">
    <property type="protein sequence ID" value="KAG5580693.1"/>
    <property type="molecule type" value="Genomic_DNA"/>
</dbReference>
<dbReference type="OrthoDB" id="1318132at2759"/>
<dbReference type="Proteomes" id="UP000824120">
    <property type="component" value="Chromosome 10"/>
</dbReference>
<name>A0A9J5WZN6_SOLCO</name>
<gene>
    <name evidence="1" type="ORF">H5410_051320</name>
</gene>
<proteinExistence type="predicted"/>
<evidence type="ECO:0000313" key="2">
    <source>
        <dbReference type="Proteomes" id="UP000824120"/>
    </source>
</evidence>
<comment type="caution">
    <text evidence="1">The sequence shown here is derived from an EMBL/GenBank/DDBJ whole genome shotgun (WGS) entry which is preliminary data.</text>
</comment>
<sequence length="102" mass="11482">MDQPSISMKKYIAEAHNSIDQVVGGVFNLDISGSSTSKRPTLDDYLDLTMTQIVELDPILNVTTTPDLQSRNRNLDKNDTYLSIRLSEGKSNVYFLSYQTSF</sequence>
<reference evidence="1 2" key="1">
    <citation type="submission" date="2020-09" db="EMBL/GenBank/DDBJ databases">
        <title>De no assembly of potato wild relative species, Solanum commersonii.</title>
        <authorList>
            <person name="Cho K."/>
        </authorList>
    </citation>
    <scope>NUCLEOTIDE SEQUENCE [LARGE SCALE GENOMIC DNA]</scope>
    <source>
        <strain evidence="1">LZ3.2</strain>
        <tissue evidence="1">Leaf</tissue>
    </source>
</reference>
<protein>
    <submittedName>
        <fullName evidence="1">Uncharacterized protein</fullName>
    </submittedName>
</protein>
<keyword evidence="2" id="KW-1185">Reference proteome</keyword>
<accession>A0A9J5WZN6</accession>
<organism evidence="1 2">
    <name type="scientific">Solanum commersonii</name>
    <name type="common">Commerson's wild potato</name>
    <name type="synonym">Commerson's nightshade</name>
    <dbReference type="NCBI Taxonomy" id="4109"/>
    <lineage>
        <taxon>Eukaryota</taxon>
        <taxon>Viridiplantae</taxon>
        <taxon>Streptophyta</taxon>
        <taxon>Embryophyta</taxon>
        <taxon>Tracheophyta</taxon>
        <taxon>Spermatophyta</taxon>
        <taxon>Magnoliopsida</taxon>
        <taxon>eudicotyledons</taxon>
        <taxon>Gunneridae</taxon>
        <taxon>Pentapetalae</taxon>
        <taxon>asterids</taxon>
        <taxon>lamiids</taxon>
        <taxon>Solanales</taxon>
        <taxon>Solanaceae</taxon>
        <taxon>Solanoideae</taxon>
        <taxon>Solaneae</taxon>
        <taxon>Solanum</taxon>
    </lineage>
</organism>
<evidence type="ECO:0000313" key="1">
    <source>
        <dbReference type="EMBL" id="KAG5580693.1"/>
    </source>
</evidence>